<evidence type="ECO:0000256" key="3">
    <source>
        <dbReference type="ARBA" id="ARBA00022827"/>
    </source>
</evidence>
<dbReference type="SUPFAM" id="SSF69000">
    <property type="entry name" value="FAD-dependent thiol oxidase"/>
    <property type="match status" value="1"/>
</dbReference>
<proteinExistence type="predicted"/>
<accession>Q5GAH9</accession>
<dbReference type="Gene3D" id="1.20.120.310">
    <property type="entry name" value="ERV/ALR sulfhydryl oxidase domain"/>
    <property type="match status" value="1"/>
</dbReference>
<keyword evidence="5" id="KW-1015">Disulfide bond</keyword>
<comment type="cofactor">
    <cofactor evidence="1 7">
        <name>FAD</name>
        <dbReference type="ChEBI" id="CHEBI:57692"/>
    </cofactor>
</comment>
<evidence type="ECO:0000256" key="2">
    <source>
        <dbReference type="ARBA" id="ARBA00022630"/>
    </source>
</evidence>
<evidence type="ECO:0000313" key="9">
    <source>
        <dbReference type="EMBL" id="AAV91064.1"/>
    </source>
</evidence>
<keyword evidence="3 7" id="KW-0274">FAD</keyword>
<evidence type="ECO:0000256" key="7">
    <source>
        <dbReference type="RuleBase" id="RU371123"/>
    </source>
</evidence>
<dbReference type="InterPro" id="IPR017905">
    <property type="entry name" value="ERV/ALR_sulphydryl_oxidase"/>
</dbReference>
<protein>
    <recommendedName>
        <fullName evidence="7">Sulfhydryl oxidase</fullName>
        <ecNumber evidence="7">1.8.3.2</ecNumber>
    </recommendedName>
</protein>
<keyword evidence="2 7" id="KW-0285">Flavoprotein</keyword>
<evidence type="ECO:0000256" key="4">
    <source>
        <dbReference type="ARBA" id="ARBA00023002"/>
    </source>
</evidence>
<comment type="catalytic activity">
    <reaction evidence="6 7">
        <text>2 R'C(R)SH + O2 = R'C(R)S-S(R)CR' + H2O2</text>
        <dbReference type="Rhea" id="RHEA:17357"/>
        <dbReference type="ChEBI" id="CHEBI:15379"/>
        <dbReference type="ChEBI" id="CHEBI:16240"/>
        <dbReference type="ChEBI" id="CHEBI:16520"/>
        <dbReference type="ChEBI" id="CHEBI:17412"/>
        <dbReference type="EC" id="1.8.3.2"/>
    </reaction>
</comment>
<keyword evidence="4 7" id="KW-0560">Oxidoreductase</keyword>
<dbReference type="InterPro" id="IPR036774">
    <property type="entry name" value="ERV/ALR_sulphydryl_oxid_sf"/>
</dbReference>
<evidence type="ECO:0000256" key="5">
    <source>
        <dbReference type="ARBA" id="ARBA00023157"/>
    </source>
</evidence>
<dbReference type="EC" id="1.8.3.2" evidence="7"/>
<dbReference type="PROSITE" id="PS51324">
    <property type="entry name" value="ERV_ALR"/>
    <property type="match status" value="1"/>
</dbReference>
<sequence length="152" mass="17035">MCLSIKMQRRYSVESKLSVKNASLLEGGGFGPHGFGPAMWFTFHTGAAAQACKGGSLTASEHEAWEHFIRSMWVCIPCQTCSVHFKNMLRDIDFTLVCTGIDVFKLSVDMHNRVNTRLNKPCMSLEKAKRLYGLDTKTGPPVVVSYRARLFQ</sequence>
<dbReference type="GO" id="GO:0016972">
    <property type="term" value="F:thiol oxidase activity"/>
    <property type="evidence" value="ECO:0007669"/>
    <property type="project" value="UniProtKB-EC"/>
</dbReference>
<evidence type="ECO:0000256" key="6">
    <source>
        <dbReference type="ARBA" id="ARBA00048864"/>
    </source>
</evidence>
<evidence type="ECO:0000259" key="8">
    <source>
        <dbReference type="PROSITE" id="PS51324"/>
    </source>
</evidence>
<reference evidence="9 10" key="1">
    <citation type="journal article" date="2005" name="J. Virol.">
        <title>Complete genome sequence of the grouper iridovirus and comparison of genomic organization with those of other iridoviruses.</title>
        <authorList>
            <person name="Tsai C.T."/>
            <person name="Ting J.W."/>
            <person name="Wu M.H."/>
            <person name="Wu M.F."/>
            <person name="Guo I.C."/>
            <person name="Chang C.Y."/>
        </authorList>
    </citation>
    <scope>NUCLEOTIDE SEQUENCE [LARGE SCALE GENOMIC DNA]</scope>
</reference>
<dbReference type="EMBL" id="AY666015">
    <property type="protein sequence ID" value="AAV91064.1"/>
    <property type="molecule type" value="Genomic_DNA"/>
</dbReference>
<name>Q5GAH9_9VIRU</name>
<evidence type="ECO:0000313" key="10">
    <source>
        <dbReference type="Proteomes" id="UP000102282"/>
    </source>
</evidence>
<dbReference type="Proteomes" id="UP000102282">
    <property type="component" value="Genome"/>
</dbReference>
<dbReference type="Pfam" id="PF04777">
    <property type="entry name" value="Evr1_Alr"/>
    <property type="match status" value="1"/>
</dbReference>
<organism evidence="9 10">
    <name type="scientific">Grouper iridovirus</name>
    <dbReference type="NCBI Taxonomy" id="127569"/>
    <lineage>
        <taxon>Viruses</taxon>
        <taxon>Varidnaviria</taxon>
        <taxon>Bamfordvirae</taxon>
        <taxon>Nucleocytoviricota</taxon>
        <taxon>Megaviricetes</taxon>
        <taxon>Pimascovirales</taxon>
        <taxon>Pimascovirales incertae sedis</taxon>
        <taxon>Iridoviridae</taxon>
        <taxon>Alphairidovirinae</taxon>
        <taxon>Ranavirus</taxon>
        <taxon>Ranavirus epinephelus1</taxon>
        <taxon>Singapore grouper iridovirus</taxon>
    </lineage>
</organism>
<feature type="domain" description="ERV/ALR sulfhydryl oxidase" evidence="8">
    <location>
        <begin position="28"/>
        <end position="132"/>
    </location>
</feature>
<evidence type="ECO:0000256" key="1">
    <source>
        <dbReference type="ARBA" id="ARBA00001974"/>
    </source>
</evidence>
<gene>
    <name evidence="9" type="ORF">GIV37</name>
</gene>